<evidence type="ECO:0000313" key="2">
    <source>
        <dbReference type="EMBL" id="OJJ32982.1"/>
    </source>
</evidence>
<feature type="compositionally biased region" description="Polar residues" evidence="1">
    <location>
        <begin position="1"/>
        <end position="12"/>
    </location>
</feature>
<reference evidence="3" key="1">
    <citation type="journal article" date="2017" name="Genome Biol.">
        <title>Comparative genomics reveals high biological diversity and specific adaptations in the industrially and medically important fungal genus Aspergillus.</title>
        <authorList>
            <person name="de Vries R.P."/>
            <person name="Riley R."/>
            <person name="Wiebenga A."/>
            <person name="Aguilar-Osorio G."/>
            <person name="Amillis S."/>
            <person name="Uchima C.A."/>
            <person name="Anderluh G."/>
            <person name="Asadollahi M."/>
            <person name="Askin M."/>
            <person name="Barry K."/>
            <person name="Battaglia E."/>
            <person name="Bayram O."/>
            <person name="Benocci T."/>
            <person name="Braus-Stromeyer S.A."/>
            <person name="Caldana C."/>
            <person name="Canovas D."/>
            <person name="Cerqueira G.C."/>
            <person name="Chen F."/>
            <person name="Chen W."/>
            <person name="Choi C."/>
            <person name="Clum A."/>
            <person name="Dos Santos R.A."/>
            <person name="Damasio A.R."/>
            <person name="Diallinas G."/>
            <person name="Emri T."/>
            <person name="Fekete E."/>
            <person name="Flipphi M."/>
            <person name="Freyberg S."/>
            <person name="Gallo A."/>
            <person name="Gournas C."/>
            <person name="Habgood R."/>
            <person name="Hainaut M."/>
            <person name="Harispe M.L."/>
            <person name="Henrissat B."/>
            <person name="Hilden K.S."/>
            <person name="Hope R."/>
            <person name="Hossain A."/>
            <person name="Karabika E."/>
            <person name="Karaffa L."/>
            <person name="Karanyi Z."/>
            <person name="Krasevec N."/>
            <person name="Kuo A."/>
            <person name="Kusch H."/>
            <person name="LaButti K."/>
            <person name="Lagendijk E.L."/>
            <person name="Lapidus A."/>
            <person name="Levasseur A."/>
            <person name="Lindquist E."/>
            <person name="Lipzen A."/>
            <person name="Logrieco A.F."/>
            <person name="MacCabe A."/>
            <person name="Maekelae M.R."/>
            <person name="Malavazi I."/>
            <person name="Melin P."/>
            <person name="Meyer V."/>
            <person name="Mielnichuk N."/>
            <person name="Miskei M."/>
            <person name="Molnar A.P."/>
            <person name="Mule G."/>
            <person name="Ngan C.Y."/>
            <person name="Orejas M."/>
            <person name="Orosz E."/>
            <person name="Ouedraogo J.P."/>
            <person name="Overkamp K.M."/>
            <person name="Park H.-S."/>
            <person name="Perrone G."/>
            <person name="Piumi F."/>
            <person name="Punt P.J."/>
            <person name="Ram A.F."/>
            <person name="Ramon A."/>
            <person name="Rauscher S."/>
            <person name="Record E."/>
            <person name="Riano-Pachon D.M."/>
            <person name="Robert V."/>
            <person name="Roehrig J."/>
            <person name="Ruller R."/>
            <person name="Salamov A."/>
            <person name="Salih N.S."/>
            <person name="Samson R.A."/>
            <person name="Sandor E."/>
            <person name="Sanguinetti M."/>
            <person name="Schuetze T."/>
            <person name="Sepcic K."/>
            <person name="Shelest E."/>
            <person name="Sherlock G."/>
            <person name="Sophianopoulou V."/>
            <person name="Squina F.M."/>
            <person name="Sun H."/>
            <person name="Susca A."/>
            <person name="Todd R.B."/>
            <person name="Tsang A."/>
            <person name="Unkles S.E."/>
            <person name="van de Wiele N."/>
            <person name="van Rossen-Uffink D."/>
            <person name="Oliveira J.V."/>
            <person name="Vesth T.C."/>
            <person name="Visser J."/>
            <person name="Yu J.-H."/>
            <person name="Zhou M."/>
            <person name="Andersen M.R."/>
            <person name="Archer D.B."/>
            <person name="Baker S.E."/>
            <person name="Benoit I."/>
            <person name="Brakhage A.A."/>
            <person name="Braus G.H."/>
            <person name="Fischer R."/>
            <person name="Frisvad J.C."/>
            <person name="Goldman G.H."/>
            <person name="Houbraken J."/>
            <person name="Oakley B."/>
            <person name="Pocsi I."/>
            <person name="Scazzocchio C."/>
            <person name="Seiboth B."/>
            <person name="vanKuyk P.A."/>
            <person name="Wortman J."/>
            <person name="Dyer P.S."/>
            <person name="Grigoriev I.V."/>
        </authorList>
    </citation>
    <scope>NUCLEOTIDE SEQUENCE [LARGE SCALE GENOMIC DNA]</scope>
    <source>
        <strain evidence="3">DTO 134E9</strain>
    </source>
</reference>
<evidence type="ECO:0000256" key="1">
    <source>
        <dbReference type="SAM" id="MobiDB-lite"/>
    </source>
</evidence>
<dbReference type="VEuPathDB" id="FungiDB:ASPWEDRAFT_43022"/>
<keyword evidence="3" id="KW-1185">Reference proteome</keyword>
<dbReference type="OrthoDB" id="4498167at2759"/>
<protein>
    <submittedName>
        <fullName evidence="2">Uncharacterized protein</fullName>
    </submittedName>
</protein>
<dbReference type="GeneID" id="63751780"/>
<evidence type="ECO:0000313" key="3">
    <source>
        <dbReference type="Proteomes" id="UP000184383"/>
    </source>
</evidence>
<proteinExistence type="predicted"/>
<dbReference type="RefSeq" id="XP_040686659.1">
    <property type="nucleotide sequence ID" value="XM_040835932.1"/>
</dbReference>
<dbReference type="AlphaFoldDB" id="A0A1L9RDJ0"/>
<accession>A0A1L9RDJ0</accession>
<feature type="compositionally biased region" description="Basic and acidic residues" evidence="1">
    <location>
        <begin position="32"/>
        <end position="44"/>
    </location>
</feature>
<dbReference type="Proteomes" id="UP000184383">
    <property type="component" value="Unassembled WGS sequence"/>
</dbReference>
<name>A0A1L9RDJ0_ASPWE</name>
<dbReference type="EMBL" id="KV878214">
    <property type="protein sequence ID" value="OJJ32982.1"/>
    <property type="molecule type" value="Genomic_DNA"/>
</dbReference>
<gene>
    <name evidence="2" type="ORF">ASPWEDRAFT_43022</name>
</gene>
<sequence>MASMQQSGNIQMFPTDGGGCRPPGNNAVDNSRPLDPRTSLEDYNRVMLEYTQRRMSTFMEMEEGSASPVSRSSRGSNTSGNSGASASGVLARQAAAPTSAGPPSSYGSEESSPPGNTAGSKPAF</sequence>
<feature type="region of interest" description="Disordered" evidence="1">
    <location>
        <begin position="1"/>
        <end position="124"/>
    </location>
</feature>
<feature type="compositionally biased region" description="Low complexity" evidence="1">
    <location>
        <begin position="64"/>
        <end position="115"/>
    </location>
</feature>
<organism evidence="2 3">
    <name type="scientific">Aspergillus wentii DTO 134E9</name>
    <dbReference type="NCBI Taxonomy" id="1073089"/>
    <lineage>
        <taxon>Eukaryota</taxon>
        <taxon>Fungi</taxon>
        <taxon>Dikarya</taxon>
        <taxon>Ascomycota</taxon>
        <taxon>Pezizomycotina</taxon>
        <taxon>Eurotiomycetes</taxon>
        <taxon>Eurotiomycetidae</taxon>
        <taxon>Eurotiales</taxon>
        <taxon>Aspergillaceae</taxon>
        <taxon>Aspergillus</taxon>
        <taxon>Aspergillus subgen. Cremei</taxon>
    </lineage>
</organism>